<gene>
    <name evidence="4" type="ORF">JM949_04655</name>
</gene>
<evidence type="ECO:0000313" key="5">
    <source>
        <dbReference type="Proteomes" id="UP000622245"/>
    </source>
</evidence>
<dbReference type="CDD" id="cd07197">
    <property type="entry name" value="nitrilase"/>
    <property type="match status" value="1"/>
</dbReference>
<dbReference type="Gene3D" id="3.60.110.10">
    <property type="entry name" value="Carbon-nitrogen hydrolase"/>
    <property type="match status" value="1"/>
</dbReference>
<evidence type="ECO:0000313" key="4">
    <source>
        <dbReference type="EMBL" id="MBM0274788.1"/>
    </source>
</evidence>
<dbReference type="PANTHER" id="PTHR23088:SF27">
    <property type="entry name" value="DEAMINATED GLUTATHIONE AMIDASE"/>
    <property type="match status" value="1"/>
</dbReference>
<organism evidence="4 5">
    <name type="scientific">Micromonospora tarensis</name>
    <dbReference type="NCBI Taxonomy" id="2806100"/>
    <lineage>
        <taxon>Bacteria</taxon>
        <taxon>Bacillati</taxon>
        <taxon>Actinomycetota</taxon>
        <taxon>Actinomycetes</taxon>
        <taxon>Micromonosporales</taxon>
        <taxon>Micromonosporaceae</taxon>
        <taxon>Micromonospora</taxon>
    </lineage>
</organism>
<sequence>MQGRYPRRRLREESSPAASPSSRYDQSVQERLRIGTCQTQEFLGDIDAALTCIEGFARQADAQDVDLLLFPECFLQGYLVNDDHMRTQAMELSSARFASVLKRLSPIEQTLVFGVIERNGDRYCNTAVVVTQGVLVGVYRKTHLLPGEALLDKGDAYPTFELKGVRYGINICYDTQFAEAAAAVAAQGSHVLLVPAQNMMRRETAVRWKDLHHGIRAERARETGMWLVSADVTGERDEHRVGYGPTSVISPQGEIVAQVPLMTTGMVIVEIPPLQDGRGQNDRAG</sequence>
<feature type="region of interest" description="Disordered" evidence="2">
    <location>
        <begin position="1"/>
        <end position="25"/>
    </location>
</feature>
<evidence type="ECO:0000259" key="3">
    <source>
        <dbReference type="PROSITE" id="PS50263"/>
    </source>
</evidence>
<comment type="caution">
    <text evidence="4">The sequence shown here is derived from an EMBL/GenBank/DDBJ whole genome shotgun (WGS) entry which is preliminary data.</text>
</comment>
<name>A0ABS1YBL9_9ACTN</name>
<dbReference type="SUPFAM" id="SSF56317">
    <property type="entry name" value="Carbon-nitrogen hydrolase"/>
    <property type="match status" value="1"/>
</dbReference>
<dbReference type="PANTHER" id="PTHR23088">
    <property type="entry name" value="NITRILASE-RELATED"/>
    <property type="match status" value="1"/>
</dbReference>
<dbReference type="InterPro" id="IPR036526">
    <property type="entry name" value="C-N_Hydrolase_sf"/>
</dbReference>
<protein>
    <submittedName>
        <fullName evidence="4">Carbon-nitrogen hydrolase family protein</fullName>
    </submittedName>
</protein>
<dbReference type="InterPro" id="IPR003010">
    <property type="entry name" value="C-N_Hydrolase"/>
</dbReference>
<dbReference type="GO" id="GO:0016787">
    <property type="term" value="F:hydrolase activity"/>
    <property type="evidence" value="ECO:0007669"/>
    <property type="project" value="UniProtKB-KW"/>
</dbReference>
<evidence type="ECO:0000256" key="2">
    <source>
        <dbReference type="SAM" id="MobiDB-lite"/>
    </source>
</evidence>
<reference evidence="4 5" key="1">
    <citation type="submission" date="2021-01" db="EMBL/GenBank/DDBJ databases">
        <title>Draft genome sequence of Micromonospora sp. strain STR1s_6.</title>
        <authorList>
            <person name="Karlyshev A."/>
            <person name="Jawad R."/>
        </authorList>
    </citation>
    <scope>NUCLEOTIDE SEQUENCE [LARGE SCALE GENOMIC DNA]</scope>
    <source>
        <strain evidence="4 5">STR1S-6</strain>
    </source>
</reference>
<dbReference type="Pfam" id="PF00795">
    <property type="entry name" value="CN_hydrolase"/>
    <property type="match status" value="1"/>
</dbReference>
<comment type="similarity">
    <text evidence="1">Belongs to the carbon-nitrogen hydrolase superfamily. NIT1/NIT2 family.</text>
</comment>
<evidence type="ECO:0000256" key="1">
    <source>
        <dbReference type="ARBA" id="ARBA00010613"/>
    </source>
</evidence>
<dbReference type="Proteomes" id="UP000622245">
    <property type="component" value="Unassembled WGS sequence"/>
</dbReference>
<feature type="domain" description="CN hydrolase" evidence="3">
    <location>
        <begin position="32"/>
        <end position="273"/>
    </location>
</feature>
<keyword evidence="4" id="KW-0378">Hydrolase</keyword>
<accession>A0ABS1YBL9</accession>
<proteinExistence type="inferred from homology"/>
<dbReference type="EMBL" id="JAEVHL010000012">
    <property type="protein sequence ID" value="MBM0274788.1"/>
    <property type="molecule type" value="Genomic_DNA"/>
</dbReference>
<dbReference type="PROSITE" id="PS50263">
    <property type="entry name" value="CN_HYDROLASE"/>
    <property type="match status" value="1"/>
</dbReference>
<keyword evidence="5" id="KW-1185">Reference proteome</keyword>